<dbReference type="AlphaFoldDB" id="A0A0L7LI22"/>
<dbReference type="InterPro" id="IPR036396">
    <property type="entry name" value="Cyt_P450_sf"/>
</dbReference>
<dbReference type="EMBL" id="JTDY01001023">
    <property type="protein sequence ID" value="KOB75102.1"/>
    <property type="molecule type" value="Genomic_DNA"/>
</dbReference>
<sequence>MNLRQRFAKMQNHVCIVKLLSKFRVECSKNTPEIIHAHPKRIIIQPTNGIHLSIISRKR</sequence>
<dbReference type="Proteomes" id="UP000037510">
    <property type="component" value="Unassembled WGS sequence"/>
</dbReference>
<evidence type="ECO:0000313" key="3">
    <source>
        <dbReference type="Proteomes" id="UP000037510"/>
    </source>
</evidence>
<accession>A0A0L7LI22</accession>
<proteinExistence type="predicted"/>
<dbReference type="SUPFAM" id="SSF48264">
    <property type="entry name" value="Cytochrome P450"/>
    <property type="match status" value="1"/>
</dbReference>
<protein>
    <submittedName>
        <fullName evidence="2">Cytochrome P450 6B46</fullName>
    </submittedName>
</protein>
<reference evidence="2 3" key="1">
    <citation type="journal article" date="2015" name="Genome Biol. Evol.">
        <title>The genome of winter moth (Operophtera brumata) provides a genomic perspective on sexual dimorphism and phenology.</title>
        <authorList>
            <person name="Derks M.F."/>
            <person name="Smit S."/>
            <person name="Salis L."/>
            <person name="Schijlen E."/>
            <person name="Bossers A."/>
            <person name="Mateman C."/>
            <person name="Pijl A.S."/>
            <person name="de Ridder D."/>
            <person name="Groenen M.A."/>
            <person name="Visser M.E."/>
            <person name="Megens H.J."/>
        </authorList>
    </citation>
    <scope>NUCLEOTIDE SEQUENCE [LARGE SCALE GENOMIC DNA]</scope>
    <source>
        <strain evidence="2">WM2013NL</strain>
        <tissue evidence="2">Head and thorax</tissue>
    </source>
</reference>
<evidence type="ECO:0000256" key="1">
    <source>
        <dbReference type="ARBA" id="ARBA00023033"/>
    </source>
</evidence>
<dbReference type="GO" id="GO:0004497">
    <property type="term" value="F:monooxygenase activity"/>
    <property type="evidence" value="ECO:0007669"/>
    <property type="project" value="UniProtKB-KW"/>
</dbReference>
<keyword evidence="1" id="KW-0560">Oxidoreductase</keyword>
<keyword evidence="3" id="KW-1185">Reference proteome</keyword>
<evidence type="ECO:0000313" key="2">
    <source>
        <dbReference type="EMBL" id="KOB75102.1"/>
    </source>
</evidence>
<organism evidence="2 3">
    <name type="scientific">Operophtera brumata</name>
    <name type="common">Winter moth</name>
    <name type="synonym">Phalaena brumata</name>
    <dbReference type="NCBI Taxonomy" id="104452"/>
    <lineage>
        <taxon>Eukaryota</taxon>
        <taxon>Metazoa</taxon>
        <taxon>Ecdysozoa</taxon>
        <taxon>Arthropoda</taxon>
        <taxon>Hexapoda</taxon>
        <taxon>Insecta</taxon>
        <taxon>Pterygota</taxon>
        <taxon>Neoptera</taxon>
        <taxon>Endopterygota</taxon>
        <taxon>Lepidoptera</taxon>
        <taxon>Glossata</taxon>
        <taxon>Ditrysia</taxon>
        <taxon>Geometroidea</taxon>
        <taxon>Geometridae</taxon>
        <taxon>Larentiinae</taxon>
        <taxon>Operophtera</taxon>
    </lineage>
</organism>
<dbReference type="GO" id="GO:0016705">
    <property type="term" value="F:oxidoreductase activity, acting on paired donors, with incorporation or reduction of molecular oxygen"/>
    <property type="evidence" value="ECO:0007669"/>
    <property type="project" value="InterPro"/>
</dbReference>
<dbReference type="GO" id="GO:0020037">
    <property type="term" value="F:heme binding"/>
    <property type="evidence" value="ECO:0007669"/>
    <property type="project" value="InterPro"/>
</dbReference>
<keyword evidence="1" id="KW-0503">Monooxygenase</keyword>
<gene>
    <name evidence="2" type="ORF">OBRU01_07004</name>
</gene>
<name>A0A0L7LI22_OPEBR</name>
<dbReference type="GO" id="GO:0005506">
    <property type="term" value="F:iron ion binding"/>
    <property type="evidence" value="ECO:0007669"/>
    <property type="project" value="InterPro"/>
</dbReference>
<comment type="caution">
    <text evidence="2">The sequence shown here is derived from an EMBL/GenBank/DDBJ whole genome shotgun (WGS) entry which is preliminary data.</text>
</comment>